<evidence type="ECO:0000313" key="26">
    <source>
        <dbReference type="Proteomes" id="UP000756860"/>
    </source>
</evidence>
<evidence type="ECO:0000256" key="2">
    <source>
        <dbReference type="ARBA" id="ARBA00004496"/>
    </source>
</evidence>
<keyword evidence="6" id="KW-0053">Apoptosis</keyword>
<keyword evidence="5" id="KW-0963">Cytoplasm</keyword>
<evidence type="ECO:0000256" key="5">
    <source>
        <dbReference type="ARBA" id="ARBA00022490"/>
    </source>
</evidence>
<organism evidence="25 26">
    <name type="scientific">Geomobilimonas luticola</name>
    <dbReference type="NCBI Taxonomy" id="1114878"/>
    <lineage>
        <taxon>Bacteria</taxon>
        <taxon>Pseudomonadati</taxon>
        <taxon>Thermodesulfobacteriota</taxon>
        <taxon>Desulfuromonadia</taxon>
        <taxon>Geobacterales</taxon>
        <taxon>Geobacteraceae</taxon>
        <taxon>Geomobilimonas</taxon>
    </lineage>
</organism>
<keyword evidence="11" id="KW-0472">Membrane</keyword>
<evidence type="ECO:0000256" key="18">
    <source>
        <dbReference type="ARBA" id="ARBA00043210"/>
    </source>
</evidence>
<keyword evidence="26" id="KW-1185">Reference proteome</keyword>
<keyword evidence="12" id="KW-0966">Cell projection</keyword>
<comment type="catalytic activity">
    <reaction evidence="23">
        <text>tetradecanoyl-CoA + H2O = tetradecanoate + CoA + H(+)</text>
        <dbReference type="Rhea" id="RHEA:40119"/>
        <dbReference type="ChEBI" id="CHEBI:15377"/>
        <dbReference type="ChEBI" id="CHEBI:15378"/>
        <dbReference type="ChEBI" id="CHEBI:30807"/>
        <dbReference type="ChEBI" id="CHEBI:57287"/>
        <dbReference type="ChEBI" id="CHEBI:57385"/>
    </reaction>
    <physiologicalReaction direction="left-to-right" evidence="23">
        <dbReference type="Rhea" id="RHEA:40120"/>
    </physiologicalReaction>
</comment>
<name>A0ABS5SG87_9BACT</name>
<evidence type="ECO:0000256" key="3">
    <source>
        <dbReference type="ARBA" id="ARBA00004632"/>
    </source>
</evidence>
<evidence type="ECO:0000256" key="9">
    <source>
        <dbReference type="ARBA" id="ARBA00022946"/>
    </source>
</evidence>
<comment type="subcellular location">
    <subcellularLocation>
        <location evidence="3">Cell projection</location>
        <location evidence="3">Ruffle membrane</location>
    </subcellularLocation>
    <subcellularLocation>
        <location evidence="2">Cytoplasm</location>
    </subcellularLocation>
    <subcellularLocation>
        <location evidence="1">Membrane</location>
        <topology evidence="1">Peripheral membrane protein</topology>
    </subcellularLocation>
</comment>
<accession>A0ABS5SG87</accession>
<comment type="catalytic activity">
    <reaction evidence="22">
        <text>dodecanoyl-CoA + H2O = dodecanoate + CoA + H(+)</text>
        <dbReference type="Rhea" id="RHEA:30135"/>
        <dbReference type="ChEBI" id="CHEBI:15377"/>
        <dbReference type="ChEBI" id="CHEBI:15378"/>
        <dbReference type="ChEBI" id="CHEBI:18262"/>
        <dbReference type="ChEBI" id="CHEBI:57287"/>
        <dbReference type="ChEBI" id="CHEBI:57375"/>
    </reaction>
    <physiologicalReaction direction="left-to-right" evidence="22">
        <dbReference type="Rhea" id="RHEA:30136"/>
    </physiologicalReaction>
</comment>
<dbReference type="CDD" id="cd03443">
    <property type="entry name" value="PaaI_thioesterase"/>
    <property type="match status" value="1"/>
</dbReference>
<evidence type="ECO:0000256" key="14">
    <source>
        <dbReference type="ARBA" id="ARBA00037002"/>
    </source>
</evidence>
<evidence type="ECO:0000256" key="6">
    <source>
        <dbReference type="ARBA" id="ARBA00022703"/>
    </source>
</evidence>
<evidence type="ECO:0000256" key="11">
    <source>
        <dbReference type="ARBA" id="ARBA00023136"/>
    </source>
</evidence>
<dbReference type="PANTHER" id="PTHR12418:SF19">
    <property type="entry name" value="ACYL-COENZYME A THIOESTERASE THEM4"/>
    <property type="match status" value="1"/>
</dbReference>
<dbReference type="Pfam" id="PF03061">
    <property type="entry name" value="4HBT"/>
    <property type="match status" value="1"/>
</dbReference>
<comment type="catalytic activity">
    <reaction evidence="13">
        <text>(5Z,8Z,11Z,14Z)-eicosatetraenoyl-CoA + H2O = (5Z,8Z,11Z,14Z)-eicosatetraenoate + CoA + H(+)</text>
        <dbReference type="Rhea" id="RHEA:40151"/>
        <dbReference type="ChEBI" id="CHEBI:15377"/>
        <dbReference type="ChEBI" id="CHEBI:15378"/>
        <dbReference type="ChEBI" id="CHEBI:32395"/>
        <dbReference type="ChEBI" id="CHEBI:57287"/>
        <dbReference type="ChEBI" id="CHEBI:57368"/>
    </reaction>
    <physiologicalReaction direction="left-to-right" evidence="13">
        <dbReference type="Rhea" id="RHEA:40152"/>
    </physiologicalReaction>
</comment>
<keyword evidence="8" id="KW-0276">Fatty acid metabolism</keyword>
<gene>
    <name evidence="25" type="ORF">KI810_15065</name>
</gene>
<dbReference type="InterPro" id="IPR052365">
    <property type="entry name" value="THEM4/THEM5_acyl-CoA_thioest"/>
</dbReference>
<dbReference type="InterPro" id="IPR029069">
    <property type="entry name" value="HotDog_dom_sf"/>
</dbReference>
<evidence type="ECO:0000256" key="1">
    <source>
        <dbReference type="ARBA" id="ARBA00004170"/>
    </source>
</evidence>
<comment type="catalytic activity">
    <reaction evidence="20">
        <text>hexadecanoyl-CoA + H2O = hexadecanoate + CoA + H(+)</text>
        <dbReference type="Rhea" id="RHEA:16645"/>
        <dbReference type="ChEBI" id="CHEBI:7896"/>
        <dbReference type="ChEBI" id="CHEBI:15377"/>
        <dbReference type="ChEBI" id="CHEBI:15378"/>
        <dbReference type="ChEBI" id="CHEBI:57287"/>
        <dbReference type="ChEBI" id="CHEBI:57379"/>
        <dbReference type="EC" id="3.1.2.2"/>
    </reaction>
    <physiologicalReaction direction="left-to-right" evidence="20">
        <dbReference type="Rhea" id="RHEA:16646"/>
    </physiologicalReaction>
</comment>
<evidence type="ECO:0000256" key="8">
    <source>
        <dbReference type="ARBA" id="ARBA00022832"/>
    </source>
</evidence>
<protein>
    <recommendedName>
        <fullName evidence="17">Acyl-coenzyme A thioesterase THEM4</fullName>
        <ecNumber evidence="16">3.1.2.2</ecNumber>
    </recommendedName>
    <alternativeName>
        <fullName evidence="18">Thioesterase superfamily member 4</fullName>
    </alternativeName>
</protein>
<evidence type="ECO:0000256" key="15">
    <source>
        <dbReference type="ARBA" id="ARBA00038456"/>
    </source>
</evidence>
<evidence type="ECO:0000256" key="4">
    <source>
        <dbReference type="ARBA" id="ARBA00022475"/>
    </source>
</evidence>
<keyword evidence="7" id="KW-0378">Hydrolase</keyword>
<dbReference type="Proteomes" id="UP000756860">
    <property type="component" value="Unassembled WGS sequence"/>
</dbReference>
<dbReference type="EC" id="3.1.2.2" evidence="16"/>
<dbReference type="RefSeq" id="WP_214176388.1">
    <property type="nucleotide sequence ID" value="NZ_JAHCVK010000010.1"/>
</dbReference>
<sequence length="161" mass="17353">MGNNEVQGHWPGSCFGCSSGNPKGLQLRFSHTDEGCVTSCTIPDTYCGFEGLVHGGIIATLLDEAAGWSLFARIGRLGVTREMTTRYLKPVPTNTEIRVEGTIMSSDDRSAVVRSTIHSTDGTLLAEGESTWAFPRLGRIASLANVPEGALQQFLDDCCRK</sequence>
<evidence type="ECO:0000256" key="19">
    <source>
        <dbReference type="ARBA" id="ARBA00047588"/>
    </source>
</evidence>
<evidence type="ECO:0000256" key="21">
    <source>
        <dbReference type="ARBA" id="ARBA00047969"/>
    </source>
</evidence>
<evidence type="ECO:0000256" key="12">
    <source>
        <dbReference type="ARBA" id="ARBA00023273"/>
    </source>
</evidence>
<evidence type="ECO:0000256" key="7">
    <source>
        <dbReference type="ARBA" id="ARBA00022801"/>
    </source>
</evidence>
<dbReference type="Gene3D" id="3.10.129.10">
    <property type="entry name" value="Hotdog Thioesterase"/>
    <property type="match status" value="1"/>
</dbReference>
<comment type="caution">
    <text evidence="25">The sequence shown here is derived from an EMBL/GenBank/DDBJ whole genome shotgun (WGS) entry which is preliminary data.</text>
</comment>
<evidence type="ECO:0000256" key="23">
    <source>
        <dbReference type="ARBA" id="ARBA00048180"/>
    </source>
</evidence>
<evidence type="ECO:0000313" key="25">
    <source>
        <dbReference type="EMBL" id="MBT0654379.1"/>
    </source>
</evidence>
<evidence type="ECO:0000256" key="22">
    <source>
        <dbReference type="ARBA" id="ARBA00048074"/>
    </source>
</evidence>
<dbReference type="EMBL" id="JAHCVK010000010">
    <property type="protein sequence ID" value="MBT0654379.1"/>
    <property type="molecule type" value="Genomic_DNA"/>
</dbReference>
<keyword evidence="9" id="KW-0809">Transit peptide</keyword>
<comment type="catalytic activity">
    <reaction evidence="19">
        <text>octanoyl-CoA + H2O = octanoate + CoA + H(+)</text>
        <dbReference type="Rhea" id="RHEA:30143"/>
        <dbReference type="ChEBI" id="CHEBI:15377"/>
        <dbReference type="ChEBI" id="CHEBI:15378"/>
        <dbReference type="ChEBI" id="CHEBI:25646"/>
        <dbReference type="ChEBI" id="CHEBI:57287"/>
        <dbReference type="ChEBI" id="CHEBI:57386"/>
    </reaction>
    <physiologicalReaction direction="left-to-right" evidence="19">
        <dbReference type="Rhea" id="RHEA:30144"/>
    </physiologicalReaction>
</comment>
<keyword evidence="4" id="KW-1003">Cell membrane</keyword>
<reference evidence="25 26" key="1">
    <citation type="submission" date="2021-05" db="EMBL/GenBank/DDBJ databases">
        <title>The draft genome of Geobacter luticola JCM 17780.</title>
        <authorList>
            <person name="Xu Z."/>
            <person name="Masuda Y."/>
            <person name="Itoh H."/>
            <person name="Senoo K."/>
        </authorList>
    </citation>
    <scope>NUCLEOTIDE SEQUENCE [LARGE SCALE GENOMIC DNA]</scope>
    <source>
        <strain evidence="25 26">JCM 17780</strain>
    </source>
</reference>
<evidence type="ECO:0000256" key="13">
    <source>
        <dbReference type="ARBA" id="ARBA00035852"/>
    </source>
</evidence>
<evidence type="ECO:0000256" key="10">
    <source>
        <dbReference type="ARBA" id="ARBA00023098"/>
    </source>
</evidence>
<evidence type="ECO:0000259" key="24">
    <source>
        <dbReference type="Pfam" id="PF03061"/>
    </source>
</evidence>
<feature type="domain" description="Thioesterase" evidence="24">
    <location>
        <begin position="51"/>
        <end position="125"/>
    </location>
</feature>
<comment type="catalytic activity">
    <reaction evidence="21">
        <text>decanoyl-CoA + H2O = decanoate + CoA + H(+)</text>
        <dbReference type="Rhea" id="RHEA:40059"/>
        <dbReference type="ChEBI" id="CHEBI:15377"/>
        <dbReference type="ChEBI" id="CHEBI:15378"/>
        <dbReference type="ChEBI" id="CHEBI:27689"/>
        <dbReference type="ChEBI" id="CHEBI:57287"/>
        <dbReference type="ChEBI" id="CHEBI:61430"/>
    </reaction>
    <physiologicalReaction direction="left-to-right" evidence="21">
        <dbReference type="Rhea" id="RHEA:40060"/>
    </physiologicalReaction>
</comment>
<evidence type="ECO:0000256" key="16">
    <source>
        <dbReference type="ARBA" id="ARBA00038848"/>
    </source>
</evidence>
<comment type="catalytic activity">
    <reaction evidence="14">
        <text>(9Z)-octadecenoyl-CoA + H2O = (9Z)-octadecenoate + CoA + H(+)</text>
        <dbReference type="Rhea" id="RHEA:40139"/>
        <dbReference type="ChEBI" id="CHEBI:15377"/>
        <dbReference type="ChEBI" id="CHEBI:15378"/>
        <dbReference type="ChEBI" id="CHEBI:30823"/>
        <dbReference type="ChEBI" id="CHEBI:57287"/>
        <dbReference type="ChEBI" id="CHEBI:57387"/>
    </reaction>
    <physiologicalReaction direction="left-to-right" evidence="14">
        <dbReference type="Rhea" id="RHEA:40140"/>
    </physiologicalReaction>
</comment>
<proteinExistence type="inferred from homology"/>
<evidence type="ECO:0000256" key="17">
    <source>
        <dbReference type="ARBA" id="ARBA00040123"/>
    </source>
</evidence>
<dbReference type="PANTHER" id="PTHR12418">
    <property type="entry name" value="ACYL-COENZYME A THIOESTERASE THEM4"/>
    <property type="match status" value="1"/>
</dbReference>
<dbReference type="SUPFAM" id="SSF54637">
    <property type="entry name" value="Thioesterase/thiol ester dehydrase-isomerase"/>
    <property type="match status" value="1"/>
</dbReference>
<dbReference type="InterPro" id="IPR006683">
    <property type="entry name" value="Thioestr_dom"/>
</dbReference>
<keyword evidence="10" id="KW-0443">Lipid metabolism</keyword>
<evidence type="ECO:0000256" key="20">
    <source>
        <dbReference type="ARBA" id="ARBA00047734"/>
    </source>
</evidence>
<comment type="similarity">
    <text evidence="15">Belongs to the THEM4/THEM5 thioesterase family.</text>
</comment>